<dbReference type="GeneID" id="107934977"/>
<feature type="compositionally biased region" description="Low complexity" evidence="1">
    <location>
        <begin position="79"/>
        <end position="91"/>
    </location>
</feature>
<reference evidence="3" key="1">
    <citation type="journal article" date="2020" name="Nat. Genet.">
        <title>Genomic diversifications of five Gossypium allopolyploid species and their impact on cotton improvement.</title>
        <authorList>
            <person name="Chen Z.J."/>
            <person name="Sreedasyam A."/>
            <person name="Ando A."/>
            <person name="Song Q."/>
            <person name="De Santiago L.M."/>
            <person name="Hulse-Kemp A.M."/>
            <person name="Ding M."/>
            <person name="Ye W."/>
            <person name="Kirkbride R.C."/>
            <person name="Jenkins J."/>
            <person name="Plott C."/>
            <person name="Lovell J."/>
            <person name="Lin Y.M."/>
            <person name="Vaughn R."/>
            <person name="Liu B."/>
            <person name="Simpson S."/>
            <person name="Scheffler B.E."/>
            <person name="Wen L."/>
            <person name="Saski C.A."/>
            <person name="Grover C.E."/>
            <person name="Hu G."/>
            <person name="Conover J.L."/>
            <person name="Carlson J.W."/>
            <person name="Shu S."/>
            <person name="Boston L.B."/>
            <person name="Williams M."/>
            <person name="Peterson D.G."/>
            <person name="McGee K."/>
            <person name="Jones D.C."/>
            <person name="Wendel J.F."/>
            <person name="Stelly D.M."/>
            <person name="Grimwood J."/>
            <person name="Schmutz J."/>
        </authorList>
    </citation>
    <scope>NUCLEOTIDE SEQUENCE [LARGE SCALE GENOMIC DNA]</scope>
    <source>
        <strain evidence="3">cv. TM-1</strain>
    </source>
</reference>
<keyword evidence="2" id="KW-0812">Transmembrane</keyword>
<name>A0ABM3AXT4_GOSHI</name>
<feature type="compositionally biased region" description="Polar residues" evidence="1">
    <location>
        <begin position="57"/>
        <end position="67"/>
    </location>
</feature>
<keyword evidence="2" id="KW-0472">Membrane</keyword>
<dbReference type="Proteomes" id="UP000818029">
    <property type="component" value="Chromosome D10"/>
</dbReference>
<feature type="region of interest" description="Disordered" evidence="1">
    <location>
        <begin position="57"/>
        <end position="92"/>
    </location>
</feature>
<evidence type="ECO:0000313" key="3">
    <source>
        <dbReference type="Proteomes" id="UP000818029"/>
    </source>
</evidence>
<reference evidence="4" key="2">
    <citation type="submission" date="2025-08" db="UniProtKB">
        <authorList>
            <consortium name="RefSeq"/>
        </authorList>
    </citation>
    <scope>IDENTIFICATION</scope>
</reference>
<protein>
    <submittedName>
        <fullName evidence="4">Uncharacterized protein</fullName>
    </submittedName>
</protein>
<evidence type="ECO:0000256" key="1">
    <source>
        <dbReference type="SAM" id="MobiDB-lite"/>
    </source>
</evidence>
<feature type="transmembrane region" description="Helical" evidence="2">
    <location>
        <begin position="34"/>
        <end position="54"/>
    </location>
</feature>
<keyword evidence="2" id="KW-1133">Transmembrane helix</keyword>
<sequence length="112" mass="12804">MHYAVFVGSSVINLEVDKEKHAIVLPRNFLLDRIVILFLLHVNCVSSFALSRWISKSNSSRNESNLSMKRGMRRKRVLRSCNSKSVRRSSSLTPILQMQRNTGAGRMKLQNS</sequence>
<dbReference type="RefSeq" id="XP_040959585.1">
    <property type="nucleotide sequence ID" value="XM_041103651.1"/>
</dbReference>
<gene>
    <name evidence="4" type="primary">LOC107934977</name>
</gene>
<evidence type="ECO:0000313" key="4">
    <source>
        <dbReference type="RefSeq" id="XP_040959585.1"/>
    </source>
</evidence>
<organism evidence="3 4">
    <name type="scientific">Gossypium hirsutum</name>
    <name type="common">Upland cotton</name>
    <name type="synonym">Gossypium mexicanum</name>
    <dbReference type="NCBI Taxonomy" id="3635"/>
    <lineage>
        <taxon>Eukaryota</taxon>
        <taxon>Viridiplantae</taxon>
        <taxon>Streptophyta</taxon>
        <taxon>Embryophyta</taxon>
        <taxon>Tracheophyta</taxon>
        <taxon>Spermatophyta</taxon>
        <taxon>Magnoliopsida</taxon>
        <taxon>eudicotyledons</taxon>
        <taxon>Gunneridae</taxon>
        <taxon>Pentapetalae</taxon>
        <taxon>rosids</taxon>
        <taxon>malvids</taxon>
        <taxon>Malvales</taxon>
        <taxon>Malvaceae</taxon>
        <taxon>Malvoideae</taxon>
        <taxon>Gossypium</taxon>
    </lineage>
</organism>
<keyword evidence="3" id="KW-1185">Reference proteome</keyword>
<evidence type="ECO:0000256" key="2">
    <source>
        <dbReference type="SAM" id="Phobius"/>
    </source>
</evidence>
<accession>A0ABM3AXT4</accession>
<proteinExistence type="predicted"/>